<dbReference type="RefSeq" id="WP_012874209.1">
    <property type="nucleotide sequence ID" value="NC_013525.1"/>
</dbReference>
<sequence length="177" mass="19779">MPIDPFLFRRVMGQFVTGVTLVTTLLEDGKPWAMTANSFTSISLEPPIVMVAITRGLTTNNAVRSSRVFGVNILRADQIWIARRFASSNRPPDQFADIDMKIATTGAPILEECLAWLDCRVTDFVEQGDHTVFFGEVQELSLGSVGDPLLYYNSAYARLIPEMANFDEFIPRPSNKE</sequence>
<evidence type="ECO:0000259" key="3">
    <source>
        <dbReference type="SMART" id="SM00903"/>
    </source>
</evidence>
<dbReference type="Gene3D" id="2.30.110.10">
    <property type="entry name" value="Electron Transport, Fmn-binding Protein, Chain A"/>
    <property type="match status" value="1"/>
</dbReference>
<dbReference type="GO" id="GO:0010181">
    <property type="term" value="F:FMN binding"/>
    <property type="evidence" value="ECO:0007669"/>
    <property type="project" value="InterPro"/>
</dbReference>
<dbReference type="InterPro" id="IPR012349">
    <property type="entry name" value="Split_barrel_FMN-bd"/>
</dbReference>
<dbReference type="InterPro" id="IPR002563">
    <property type="entry name" value="Flavin_Rdtase-like_dom"/>
</dbReference>
<dbReference type="Proteomes" id="UP000000323">
    <property type="component" value="Chromosome 1"/>
</dbReference>
<protein>
    <submittedName>
        <fullName evidence="4">Flavin reductase domain protein FMN-binding protein</fullName>
    </submittedName>
</protein>
<comment type="similarity">
    <text evidence="1">Belongs to the non-flavoprotein flavin reductase family.</text>
</comment>
<dbReference type="SUPFAM" id="SSF50475">
    <property type="entry name" value="FMN-binding split barrel"/>
    <property type="match status" value="1"/>
</dbReference>
<evidence type="ECO:0000313" key="5">
    <source>
        <dbReference type="Proteomes" id="UP000000323"/>
    </source>
</evidence>
<evidence type="ECO:0000313" key="4">
    <source>
        <dbReference type="EMBL" id="ACZ41174.1"/>
    </source>
</evidence>
<dbReference type="PANTHER" id="PTHR30466">
    <property type="entry name" value="FLAVIN REDUCTASE"/>
    <property type="match status" value="1"/>
</dbReference>
<name>D1CE18_THET1</name>
<feature type="domain" description="Flavin reductase like" evidence="3">
    <location>
        <begin position="12"/>
        <end position="158"/>
    </location>
</feature>
<dbReference type="OrthoDB" id="9792858at2"/>
<reference evidence="5" key="1">
    <citation type="journal article" date="2010" name="Stand. Genomic Sci.">
        <title>Complete genome sequence of 'Thermobaculum terrenum' type strain (YNP1).</title>
        <authorList>
            <person name="Kiss H."/>
            <person name="Cleland D."/>
            <person name="Lapidus A."/>
            <person name="Lucas S."/>
            <person name="Glavina Del Rio T."/>
            <person name="Nolan M."/>
            <person name="Tice H."/>
            <person name="Han C."/>
            <person name="Goodwin L."/>
            <person name="Pitluck S."/>
            <person name="Liolios K."/>
            <person name="Ivanova N."/>
            <person name="Mavromatis K."/>
            <person name="Ovchinnikova G."/>
            <person name="Pati A."/>
            <person name="Chen A."/>
            <person name="Palaniappan K."/>
            <person name="Land M."/>
            <person name="Hauser L."/>
            <person name="Chang Y."/>
            <person name="Jeffries C."/>
            <person name="Lu M."/>
            <person name="Brettin T."/>
            <person name="Detter J."/>
            <person name="Goker M."/>
            <person name="Tindall B."/>
            <person name="Beck B."/>
            <person name="McDermott T."/>
            <person name="Woyke T."/>
            <person name="Bristow J."/>
            <person name="Eisen J."/>
            <person name="Markowitz V."/>
            <person name="Hugenholtz P."/>
            <person name="Kyrpides N."/>
            <person name="Klenk H."/>
            <person name="Cheng J."/>
        </authorList>
    </citation>
    <scope>NUCLEOTIDE SEQUENCE [LARGE SCALE GENOMIC DNA]</scope>
    <source>
        <strain evidence="5">ATCC BAA-798 / YNP1</strain>
    </source>
</reference>
<dbReference type="PANTHER" id="PTHR30466:SF11">
    <property type="entry name" value="FLAVIN-DEPENDENT MONOOXYGENASE, REDUCTASE SUBUNIT HSAB"/>
    <property type="match status" value="1"/>
</dbReference>
<evidence type="ECO:0000256" key="1">
    <source>
        <dbReference type="ARBA" id="ARBA00008898"/>
    </source>
</evidence>
<organism evidence="4 5">
    <name type="scientific">Thermobaculum terrenum (strain ATCC BAA-798 / CCMEE 7001 / YNP1)</name>
    <dbReference type="NCBI Taxonomy" id="525904"/>
    <lineage>
        <taxon>Bacteria</taxon>
        <taxon>Bacillati</taxon>
        <taxon>Chloroflexota</taxon>
        <taxon>Chloroflexia</taxon>
        <taxon>Candidatus Thermobaculales</taxon>
        <taxon>Candidatus Thermobaculaceae</taxon>
        <taxon>Thermobaculum</taxon>
    </lineage>
</organism>
<evidence type="ECO:0000256" key="2">
    <source>
        <dbReference type="ARBA" id="ARBA00023002"/>
    </source>
</evidence>
<keyword evidence="2" id="KW-0560">Oxidoreductase</keyword>
<gene>
    <name evidence="4" type="ordered locus">Tter_0252</name>
</gene>
<dbReference type="InterPro" id="IPR050268">
    <property type="entry name" value="NADH-dep_flavin_reductase"/>
</dbReference>
<dbReference type="Pfam" id="PF01613">
    <property type="entry name" value="Flavin_Reduct"/>
    <property type="match status" value="1"/>
</dbReference>
<accession>D1CE18</accession>
<dbReference type="HOGENOM" id="CLU_059021_1_2_0"/>
<dbReference type="SMART" id="SM00903">
    <property type="entry name" value="Flavin_Reduct"/>
    <property type="match status" value="1"/>
</dbReference>
<dbReference type="GO" id="GO:0042602">
    <property type="term" value="F:riboflavin reductase (NADPH) activity"/>
    <property type="evidence" value="ECO:0007669"/>
    <property type="project" value="TreeGrafter"/>
</dbReference>
<keyword evidence="5" id="KW-1185">Reference proteome</keyword>
<dbReference type="STRING" id="525904.Tter_0252"/>
<proteinExistence type="inferred from homology"/>
<dbReference type="eggNOG" id="COG1853">
    <property type="taxonomic scope" value="Bacteria"/>
</dbReference>
<dbReference type="AlphaFoldDB" id="D1CE18"/>
<dbReference type="KEGG" id="ttr:Tter_0252"/>
<dbReference type="EMBL" id="CP001825">
    <property type="protein sequence ID" value="ACZ41174.1"/>
    <property type="molecule type" value="Genomic_DNA"/>
</dbReference>